<dbReference type="SUPFAM" id="SSF55729">
    <property type="entry name" value="Acyl-CoA N-acyltransferases (Nat)"/>
    <property type="match status" value="1"/>
</dbReference>
<feature type="region of interest" description="Disordered" evidence="1">
    <location>
        <begin position="1"/>
        <end position="39"/>
    </location>
</feature>
<keyword evidence="3" id="KW-1185">Reference proteome</keyword>
<dbReference type="NCBIfam" id="TIGR03694">
    <property type="entry name" value="exosort_acyl"/>
    <property type="match status" value="1"/>
</dbReference>
<organism evidence="2 3">
    <name type="scientific">Candidatus Litorirhabdus singularis</name>
    <dbReference type="NCBI Taxonomy" id="2518993"/>
    <lineage>
        <taxon>Bacteria</taxon>
        <taxon>Pseudomonadati</taxon>
        <taxon>Pseudomonadota</taxon>
        <taxon>Gammaproteobacteria</taxon>
        <taxon>Cellvibrionales</taxon>
        <taxon>Halieaceae</taxon>
        <taxon>Candidatus Litorirhabdus</taxon>
    </lineage>
</organism>
<evidence type="ECO:0000256" key="1">
    <source>
        <dbReference type="SAM" id="MobiDB-lite"/>
    </source>
</evidence>
<feature type="compositionally biased region" description="Polar residues" evidence="1">
    <location>
        <begin position="1"/>
        <end position="18"/>
    </location>
</feature>
<dbReference type="GO" id="GO:0016746">
    <property type="term" value="F:acyltransferase activity"/>
    <property type="evidence" value="ECO:0007669"/>
    <property type="project" value="UniProtKB-KW"/>
</dbReference>
<dbReference type="Gene3D" id="3.40.630.30">
    <property type="match status" value="1"/>
</dbReference>
<accession>A0ABT3TG61</accession>
<gene>
    <name evidence="2" type="ORF">EYC98_10400</name>
</gene>
<keyword evidence="2" id="KW-0808">Transferase</keyword>
<dbReference type="EMBL" id="SHNN01000002">
    <property type="protein sequence ID" value="MCX2981273.1"/>
    <property type="molecule type" value="Genomic_DNA"/>
</dbReference>
<sequence>MAFTPLQKQRVLSRQTAPDLNIRGRAGETVQQQPPKNSTESLAENFQQYFAAELSHTNEQLLAVYKVRYRVYCEEFAYEPAQSFTDREEKDEFDGHSLHCLMTHRSSEQPAGCVRVVAPGNDQITPMEKYCMDSIDPAFHQYLYDDRERMCEFSRLAVDAAFRRRPGESVTRFGQEDALDVSRKEQRTFSLIAVAAFLGAFAISDITGRTNVFAMMEPFLPRLLRRSGITVHRAGSDIDYHGTRAAYFATTEEVLAGMNPELKALYDAIHRRFAATYGKLPDLH</sequence>
<dbReference type="InterPro" id="IPR016181">
    <property type="entry name" value="Acyl_CoA_acyltransferase"/>
</dbReference>
<name>A0ABT3TG61_9GAMM</name>
<protein>
    <submittedName>
        <fullName evidence="2">PEP-CTERM/exosortase system-associated acyltransferase</fullName>
    </submittedName>
</protein>
<reference evidence="2" key="1">
    <citation type="submission" date="2019-02" db="EMBL/GenBank/DDBJ databases">
        <authorList>
            <person name="Li S.-H."/>
        </authorList>
    </citation>
    <scope>NUCLEOTIDE SEQUENCE</scope>
    <source>
        <strain evidence="2">IMCC14734</strain>
    </source>
</reference>
<evidence type="ECO:0000313" key="2">
    <source>
        <dbReference type="EMBL" id="MCX2981273.1"/>
    </source>
</evidence>
<feature type="compositionally biased region" description="Polar residues" evidence="1">
    <location>
        <begin position="29"/>
        <end position="39"/>
    </location>
</feature>
<dbReference type="Proteomes" id="UP001143362">
    <property type="component" value="Unassembled WGS sequence"/>
</dbReference>
<dbReference type="Pfam" id="PF13444">
    <property type="entry name" value="Acetyltransf_5"/>
    <property type="match status" value="1"/>
</dbReference>
<evidence type="ECO:0000313" key="3">
    <source>
        <dbReference type="Proteomes" id="UP001143362"/>
    </source>
</evidence>
<proteinExistence type="predicted"/>
<keyword evidence="2" id="KW-0012">Acyltransferase</keyword>
<dbReference type="InterPro" id="IPR022484">
    <property type="entry name" value="PEP-CTERM/exosrtase_acylTfrase"/>
</dbReference>
<comment type="caution">
    <text evidence="2">The sequence shown here is derived from an EMBL/GenBank/DDBJ whole genome shotgun (WGS) entry which is preliminary data.</text>
</comment>